<protein>
    <submittedName>
        <fullName evidence="2">Uncharacterized protein</fullName>
    </submittedName>
</protein>
<feature type="compositionally biased region" description="Pro residues" evidence="1">
    <location>
        <begin position="123"/>
        <end position="137"/>
    </location>
</feature>
<dbReference type="AlphaFoldDB" id="A0AAN7C6V6"/>
<organism evidence="2 3">
    <name type="scientific">Achaetomium macrosporum</name>
    <dbReference type="NCBI Taxonomy" id="79813"/>
    <lineage>
        <taxon>Eukaryota</taxon>
        <taxon>Fungi</taxon>
        <taxon>Dikarya</taxon>
        <taxon>Ascomycota</taxon>
        <taxon>Pezizomycotina</taxon>
        <taxon>Sordariomycetes</taxon>
        <taxon>Sordariomycetidae</taxon>
        <taxon>Sordariales</taxon>
        <taxon>Chaetomiaceae</taxon>
        <taxon>Achaetomium</taxon>
    </lineage>
</organism>
<feature type="compositionally biased region" description="Low complexity" evidence="1">
    <location>
        <begin position="164"/>
        <end position="182"/>
    </location>
</feature>
<comment type="caution">
    <text evidence="2">The sequence shown here is derived from an EMBL/GenBank/DDBJ whole genome shotgun (WGS) entry which is preliminary data.</text>
</comment>
<evidence type="ECO:0000313" key="3">
    <source>
        <dbReference type="Proteomes" id="UP001303760"/>
    </source>
</evidence>
<dbReference type="EMBL" id="MU860200">
    <property type="protein sequence ID" value="KAK4236320.1"/>
    <property type="molecule type" value="Genomic_DNA"/>
</dbReference>
<name>A0AAN7C6V6_9PEZI</name>
<reference evidence="2" key="1">
    <citation type="journal article" date="2023" name="Mol. Phylogenet. Evol.">
        <title>Genome-scale phylogeny and comparative genomics of the fungal order Sordariales.</title>
        <authorList>
            <person name="Hensen N."/>
            <person name="Bonometti L."/>
            <person name="Westerberg I."/>
            <person name="Brannstrom I.O."/>
            <person name="Guillou S."/>
            <person name="Cros-Aarteil S."/>
            <person name="Calhoun S."/>
            <person name="Haridas S."/>
            <person name="Kuo A."/>
            <person name="Mondo S."/>
            <person name="Pangilinan J."/>
            <person name="Riley R."/>
            <person name="LaButti K."/>
            <person name="Andreopoulos B."/>
            <person name="Lipzen A."/>
            <person name="Chen C."/>
            <person name="Yan M."/>
            <person name="Daum C."/>
            <person name="Ng V."/>
            <person name="Clum A."/>
            <person name="Steindorff A."/>
            <person name="Ohm R.A."/>
            <person name="Martin F."/>
            <person name="Silar P."/>
            <person name="Natvig D.O."/>
            <person name="Lalanne C."/>
            <person name="Gautier V."/>
            <person name="Ament-Velasquez S.L."/>
            <person name="Kruys A."/>
            <person name="Hutchinson M.I."/>
            <person name="Powell A.J."/>
            <person name="Barry K."/>
            <person name="Miller A.N."/>
            <person name="Grigoriev I.V."/>
            <person name="Debuchy R."/>
            <person name="Gladieux P."/>
            <person name="Hiltunen Thoren M."/>
            <person name="Johannesson H."/>
        </authorList>
    </citation>
    <scope>NUCLEOTIDE SEQUENCE</scope>
    <source>
        <strain evidence="2">CBS 532.94</strain>
    </source>
</reference>
<reference evidence="2" key="2">
    <citation type="submission" date="2023-05" db="EMBL/GenBank/DDBJ databases">
        <authorList>
            <consortium name="Lawrence Berkeley National Laboratory"/>
            <person name="Steindorff A."/>
            <person name="Hensen N."/>
            <person name="Bonometti L."/>
            <person name="Westerberg I."/>
            <person name="Brannstrom I.O."/>
            <person name="Guillou S."/>
            <person name="Cros-Aarteil S."/>
            <person name="Calhoun S."/>
            <person name="Haridas S."/>
            <person name="Kuo A."/>
            <person name="Mondo S."/>
            <person name="Pangilinan J."/>
            <person name="Riley R."/>
            <person name="Labutti K."/>
            <person name="Andreopoulos B."/>
            <person name="Lipzen A."/>
            <person name="Chen C."/>
            <person name="Yanf M."/>
            <person name="Daum C."/>
            <person name="Ng V."/>
            <person name="Clum A."/>
            <person name="Ohm R."/>
            <person name="Martin F."/>
            <person name="Silar P."/>
            <person name="Natvig D."/>
            <person name="Lalanne C."/>
            <person name="Gautier V."/>
            <person name="Ament-Velasquez S.L."/>
            <person name="Kruys A."/>
            <person name="Hutchinson M.I."/>
            <person name="Powell A.J."/>
            <person name="Barry K."/>
            <person name="Miller A.N."/>
            <person name="Grigoriev I.V."/>
            <person name="Debuchy R."/>
            <person name="Gladieux P."/>
            <person name="Thoren M.H."/>
            <person name="Johannesson H."/>
        </authorList>
    </citation>
    <scope>NUCLEOTIDE SEQUENCE</scope>
    <source>
        <strain evidence="2">CBS 532.94</strain>
    </source>
</reference>
<evidence type="ECO:0000313" key="2">
    <source>
        <dbReference type="EMBL" id="KAK4236320.1"/>
    </source>
</evidence>
<proteinExistence type="predicted"/>
<dbReference type="Proteomes" id="UP001303760">
    <property type="component" value="Unassembled WGS sequence"/>
</dbReference>
<evidence type="ECO:0000256" key="1">
    <source>
        <dbReference type="SAM" id="MobiDB-lite"/>
    </source>
</evidence>
<keyword evidence="3" id="KW-1185">Reference proteome</keyword>
<feature type="compositionally biased region" description="Low complexity" evidence="1">
    <location>
        <begin position="251"/>
        <end position="268"/>
    </location>
</feature>
<accession>A0AAN7C6V6</accession>
<gene>
    <name evidence="2" type="ORF">C8A03DRAFT_35797</name>
</gene>
<feature type="compositionally biased region" description="Polar residues" evidence="1">
    <location>
        <begin position="1"/>
        <end position="19"/>
    </location>
</feature>
<feature type="region of interest" description="Disordered" evidence="1">
    <location>
        <begin position="117"/>
        <end position="238"/>
    </location>
</feature>
<feature type="compositionally biased region" description="Polar residues" evidence="1">
    <location>
        <begin position="183"/>
        <end position="197"/>
    </location>
</feature>
<sequence>MANTASGLVHSSSSPSRKTTAMDGEVLGLGYQDASTAGTNELGYPVLPNFDDMSQGSLSLSFSDSTTLNTGTPFNGSVWPSYQTVSTDDVWLPLDDGSQTLGSYEYDSVPPMSPSQLLLDIPWSPPPDQPLPSPLSEPPSYALSGGPLMGDVPSYSCPSPLRAPTPVQLTSSSQPSPPATTLGSSTTMGTPQQTLTPASKVHKRKAAHTKTSLPSLKRSAESTLHPQAAAAARPQVLKRYKSDSTSITLSSLTMTNNNHSSSTATTPTPRTPTAPTPRTPLTTATTTATRTGTTGITTEGNKALGGVLPANVDPRLAAEQIRRAAWERCRAETHEMSERRRMLLDHEDGALEREMQRLQVNLGRMREAARELEREEEDELEGNGGGLDGGELDEEGEEGEIREVG</sequence>
<feature type="region of interest" description="Disordered" evidence="1">
    <location>
        <begin position="251"/>
        <end position="302"/>
    </location>
</feature>
<feature type="region of interest" description="Disordered" evidence="1">
    <location>
        <begin position="367"/>
        <end position="405"/>
    </location>
</feature>
<feature type="compositionally biased region" description="Low complexity" evidence="1">
    <location>
        <begin position="279"/>
        <end position="298"/>
    </location>
</feature>
<feature type="region of interest" description="Disordered" evidence="1">
    <location>
        <begin position="1"/>
        <end position="21"/>
    </location>
</feature>
<feature type="compositionally biased region" description="Pro residues" evidence="1">
    <location>
        <begin position="269"/>
        <end position="278"/>
    </location>
</feature>